<evidence type="ECO:0000259" key="9">
    <source>
        <dbReference type="PROSITE" id="PS50885"/>
    </source>
</evidence>
<keyword evidence="5" id="KW-0175">Coiled coil</keyword>
<evidence type="ECO:0000256" key="6">
    <source>
        <dbReference type="SAM" id="MobiDB-lite"/>
    </source>
</evidence>
<evidence type="ECO:0000256" key="1">
    <source>
        <dbReference type="ARBA" id="ARBA00004370"/>
    </source>
</evidence>
<dbReference type="SMART" id="SM00283">
    <property type="entry name" value="MA"/>
    <property type="match status" value="1"/>
</dbReference>
<evidence type="ECO:0000256" key="7">
    <source>
        <dbReference type="SAM" id="Phobius"/>
    </source>
</evidence>
<dbReference type="PROSITE" id="PS50111">
    <property type="entry name" value="CHEMOTAXIS_TRANSDUC_2"/>
    <property type="match status" value="1"/>
</dbReference>
<comment type="subcellular location">
    <subcellularLocation>
        <location evidence="1">Membrane</location>
    </subcellularLocation>
</comment>
<dbReference type="CDD" id="cd19411">
    <property type="entry name" value="MCP2201-like_sensor"/>
    <property type="match status" value="1"/>
</dbReference>
<name>A0A2P7RAF5_9GAMM</name>
<evidence type="ECO:0000256" key="2">
    <source>
        <dbReference type="ARBA" id="ARBA00023224"/>
    </source>
</evidence>
<dbReference type="SMART" id="SM00304">
    <property type="entry name" value="HAMP"/>
    <property type="match status" value="2"/>
</dbReference>
<evidence type="ECO:0000259" key="8">
    <source>
        <dbReference type="PROSITE" id="PS50111"/>
    </source>
</evidence>
<dbReference type="GO" id="GO:0004888">
    <property type="term" value="F:transmembrane signaling receptor activity"/>
    <property type="evidence" value="ECO:0007669"/>
    <property type="project" value="InterPro"/>
</dbReference>
<dbReference type="FunFam" id="1.10.287.950:FF:000001">
    <property type="entry name" value="Methyl-accepting chemotaxis sensory transducer"/>
    <property type="match status" value="1"/>
</dbReference>
<organism evidence="10 11">
    <name type="scientific">Zobellella taiwanensis</name>
    <dbReference type="NCBI Taxonomy" id="347535"/>
    <lineage>
        <taxon>Bacteria</taxon>
        <taxon>Pseudomonadati</taxon>
        <taxon>Pseudomonadota</taxon>
        <taxon>Gammaproteobacteria</taxon>
        <taxon>Aeromonadales</taxon>
        <taxon>Aeromonadaceae</taxon>
        <taxon>Zobellella</taxon>
    </lineage>
</organism>
<keyword evidence="7" id="KW-0472">Membrane</keyword>
<dbReference type="EMBL" id="PXYH01000002">
    <property type="protein sequence ID" value="PSJ47163.1"/>
    <property type="molecule type" value="Genomic_DNA"/>
</dbReference>
<sequence length="540" mass="58656">MFRQINIGLRSALAFGIIGILMLVLGVLSLVQLSGLNAQITQIADHRVPSLSAVENINKEFLRIRLHTLGLIHAVNRDEQQEYRSRLANARQQLDEQKARYGELASLPEARELTERFLGLEARYWETQRQALDLAASGDTWRATVVSRDELGPLADQMTAVLRELNELQQQRIRDTNDETDRTYALSRSAIIILMLLALAGMAALAWLLTRSIVQPISDAVKVAEVIAAGDLTRPVKVSGKDEPARLLAALGRMQRSLQDTVKLISDSSHQLASTSEELSSVTEDSTRGLHQQSQELEQAATAVTEMTTAIEEVARNAATTSQESELADERAQFGRERVGQTVTSIEGLAGEIGETMQEIETLATRVNDITTVLDVIRAIADQTNLLALNAAIEAARAGESGRGFAVVADEVRALAHRTQESTKEIEQMIQAVQRGSQEAVAAMQSSNSRTGDTLKIAREAGDALVQIATSISQINDRNVAIASAAEEQAQVAREVDGNLVNIRDLSVQTSAGANQTSASSQELARLAGELNTLVTRFVI</sequence>
<keyword evidence="11" id="KW-1185">Reference proteome</keyword>
<evidence type="ECO:0000256" key="3">
    <source>
        <dbReference type="ARBA" id="ARBA00029447"/>
    </source>
</evidence>
<feature type="region of interest" description="Disordered" evidence="6">
    <location>
        <begin position="275"/>
        <end position="299"/>
    </location>
</feature>
<dbReference type="Pfam" id="PF12729">
    <property type="entry name" value="4HB_MCP_1"/>
    <property type="match status" value="1"/>
</dbReference>
<dbReference type="RefSeq" id="WP_106452088.1">
    <property type="nucleotide sequence ID" value="NZ_PXYH01000002.1"/>
</dbReference>
<gene>
    <name evidence="10" type="ORF">C7I36_02080</name>
</gene>
<dbReference type="GO" id="GO:0006935">
    <property type="term" value="P:chemotaxis"/>
    <property type="evidence" value="ECO:0007669"/>
    <property type="project" value="InterPro"/>
</dbReference>
<protein>
    <submittedName>
        <fullName evidence="10">Methyl-accepting chemotaxis protein</fullName>
    </submittedName>
</protein>
<keyword evidence="7" id="KW-1133">Transmembrane helix</keyword>
<feature type="domain" description="HAMP" evidence="9">
    <location>
        <begin position="211"/>
        <end position="263"/>
    </location>
</feature>
<feature type="domain" description="Methyl-accepting transducer" evidence="8">
    <location>
        <begin position="268"/>
        <end position="504"/>
    </location>
</feature>
<accession>A0A2P7RAF5</accession>
<comment type="similarity">
    <text evidence="3">Belongs to the methyl-accepting chemotaxis (MCP) protein family.</text>
</comment>
<dbReference type="InterPro" id="IPR004090">
    <property type="entry name" value="Chemotax_Me-accpt_rcpt"/>
</dbReference>
<keyword evidence="2 4" id="KW-0807">Transducer</keyword>
<dbReference type="Pfam" id="PF00672">
    <property type="entry name" value="HAMP"/>
    <property type="match status" value="1"/>
</dbReference>
<feature type="compositionally biased region" description="Polar residues" evidence="6">
    <location>
        <begin position="275"/>
        <end position="297"/>
    </location>
</feature>
<dbReference type="CDD" id="cd11386">
    <property type="entry name" value="MCP_signal"/>
    <property type="match status" value="1"/>
</dbReference>
<feature type="transmembrane region" description="Helical" evidence="7">
    <location>
        <begin position="12"/>
        <end position="31"/>
    </location>
</feature>
<comment type="caution">
    <text evidence="10">The sequence shown here is derived from an EMBL/GenBank/DDBJ whole genome shotgun (WGS) entry which is preliminary data.</text>
</comment>
<dbReference type="AlphaFoldDB" id="A0A2P7RAF5"/>
<dbReference type="PRINTS" id="PR00260">
    <property type="entry name" value="CHEMTRNSDUCR"/>
</dbReference>
<dbReference type="InterPro" id="IPR003660">
    <property type="entry name" value="HAMP_dom"/>
</dbReference>
<dbReference type="InterPro" id="IPR024478">
    <property type="entry name" value="HlyB_4HB_MCP"/>
</dbReference>
<feature type="domain" description="HAMP" evidence="9">
    <location>
        <begin position="129"/>
        <end position="170"/>
    </location>
</feature>
<evidence type="ECO:0000313" key="10">
    <source>
        <dbReference type="EMBL" id="PSJ47163.1"/>
    </source>
</evidence>
<feature type="coiled-coil region" evidence="5">
    <location>
        <begin position="80"/>
        <end position="107"/>
    </location>
</feature>
<feature type="transmembrane region" description="Helical" evidence="7">
    <location>
        <begin position="190"/>
        <end position="209"/>
    </location>
</feature>
<dbReference type="Pfam" id="PF00015">
    <property type="entry name" value="MCPsignal"/>
    <property type="match status" value="1"/>
</dbReference>
<dbReference type="PANTHER" id="PTHR32089:SF120">
    <property type="entry name" value="METHYL-ACCEPTING CHEMOTAXIS PROTEIN TLPQ"/>
    <property type="match status" value="1"/>
</dbReference>
<evidence type="ECO:0000256" key="4">
    <source>
        <dbReference type="PROSITE-ProRule" id="PRU00284"/>
    </source>
</evidence>
<dbReference type="Proteomes" id="UP000242181">
    <property type="component" value="Unassembled WGS sequence"/>
</dbReference>
<dbReference type="GO" id="GO:0007165">
    <property type="term" value="P:signal transduction"/>
    <property type="evidence" value="ECO:0007669"/>
    <property type="project" value="UniProtKB-KW"/>
</dbReference>
<evidence type="ECO:0000313" key="11">
    <source>
        <dbReference type="Proteomes" id="UP000242181"/>
    </source>
</evidence>
<dbReference type="InterPro" id="IPR047347">
    <property type="entry name" value="YvaQ-like_sensor"/>
</dbReference>
<dbReference type="InterPro" id="IPR004089">
    <property type="entry name" value="MCPsignal_dom"/>
</dbReference>
<dbReference type="CDD" id="cd06225">
    <property type="entry name" value="HAMP"/>
    <property type="match status" value="1"/>
</dbReference>
<evidence type="ECO:0000256" key="5">
    <source>
        <dbReference type="SAM" id="Coils"/>
    </source>
</evidence>
<dbReference type="PROSITE" id="PS50885">
    <property type="entry name" value="HAMP"/>
    <property type="match status" value="2"/>
</dbReference>
<dbReference type="SUPFAM" id="SSF58104">
    <property type="entry name" value="Methyl-accepting chemotaxis protein (MCP) signaling domain"/>
    <property type="match status" value="1"/>
</dbReference>
<dbReference type="GO" id="GO:0016020">
    <property type="term" value="C:membrane"/>
    <property type="evidence" value="ECO:0007669"/>
    <property type="project" value="UniProtKB-SubCell"/>
</dbReference>
<reference evidence="10 11" key="1">
    <citation type="submission" date="2018-03" db="EMBL/GenBank/DDBJ databases">
        <title>The draft genome of Zobellella taiwanensis JCM 13381.</title>
        <authorList>
            <person name="Liu L."/>
            <person name="Li L."/>
            <person name="Wang T."/>
            <person name="Zhang X."/>
            <person name="Liang L."/>
        </authorList>
    </citation>
    <scope>NUCLEOTIDE SEQUENCE [LARGE SCALE GENOMIC DNA]</scope>
    <source>
        <strain evidence="10 11">JCM 13381</strain>
    </source>
</reference>
<proteinExistence type="inferred from homology"/>
<dbReference type="PANTHER" id="PTHR32089">
    <property type="entry name" value="METHYL-ACCEPTING CHEMOTAXIS PROTEIN MCPB"/>
    <property type="match status" value="1"/>
</dbReference>
<dbReference type="Gene3D" id="1.10.287.950">
    <property type="entry name" value="Methyl-accepting chemotaxis protein"/>
    <property type="match status" value="1"/>
</dbReference>
<keyword evidence="7" id="KW-0812">Transmembrane</keyword>